<dbReference type="SUPFAM" id="SSF51126">
    <property type="entry name" value="Pectin lyase-like"/>
    <property type="match status" value="1"/>
</dbReference>
<feature type="transmembrane region" description="Helical" evidence="2">
    <location>
        <begin position="21"/>
        <end position="40"/>
    </location>
</feature>
<evidence type="ECO:0000256" key="1">
    <source>
        <dbReference type="SAM" id="MobiDB-lite"/>
    </source>
</evidence>
<accession>A0A081BP14</accession>
<dbReference type="STRING" id="1499966.U14_03380"/>
<evidence type="ECO:0000313" key="3">
    <source>
        <dbReference type="EMBL" id="GAK52130.1"/>
    </source>
</evidence>
<dbReference type="SMART" id="SM00710">
    <property type="entry name" value="PbH1"/>
    <property type="match status" value="6"/>
</dbReference>
<sequence>MKRGGFYERVTSNFFVGGGDTAATISGLILASALIAGLMISCKEESSSKPTSPNIPIYPEGQTSDNSNQMGFYSAKGDGQFGAFVNENSEFQISVPAGEFLLTYVTNTGTYYVAFRATNAAILFIGLNKGGQVLEASVQKGKITNESQKNWRSNSVTLFAWPGSDLVWNAAFQSDGSAAVVLIKNQSVAPDVNKLPEPSRPVPCPVTNPTATPTPEPGTPTATPTIQIPTPTPTTIIPTPTSANPCVVTNANDSGAGSLRQLLTNAACPTITFASDVTTITLAGTHLTVVRNVTIDGGSGVTISGNNQSRVFYVNNGVTATFAGLTITGGKTFGYGGTEGGGIYNLGTLTLESSTTISGNIADYGGGIGNFKTLIVNGVVTGNTAGNFGDGGGIFSGGTLIVNGIVSNNTAGRWGGGIAIHGGSITINGTVSDNMIMGNGGGIHNHDGTLTVSGIVSGNKATGDGGGILNDSTLILEAGHRIEGNHADNDNDSNGNSGGIRTMGVCPTNANYGGGNYRGSGSMTIDNCNGNP</sequence>
<reference evidence="3" key="1">
    <citation type="journal article" date="2015" name="PeerJ">
        <title>First genomic representation of candidate bacterial phylum KSB3 points to enhanced environmental sensing as a trigger of wastewater bulking.</title>
        <authorList>
            <person name="Sekiguchi Y."/>
            <person name="Ohashi A."/>
            <person name="Parks D.H."/>
            <person name="Yamauchi T."/>
            <person name="Tyson G.W."/>
            <person name="Hugenholtz P."/>
        </authorList>
    </citation>
    <scope>NUCLEOTIDE SEQUENCE [LARGE SCALE GENOMIC DNA]</scope>
</reference>
<proteinExistence type="predicted"/>
<keyword evidence="2" id="KW-0472">Membrane</keyword>
<dbReference type="InterPro" id="IPR011050">
    <property type="entry name" value="Pectin_lyase_fold/virulence"/>
</dbReference>
<evidence type="ECO:0000256" key="2">
    <source>
        <dbReference type="SAM" id="Phobius"/>
    </source>
</evidence>
<dbReference type="Proteomes" id="UP000030700">
    <property type="component" value="Unassembled WGS sequence"/>
</dbReference>
<dbReference type="AlphaFoldDB" id="A0A081BP14"/>
<dbReference type="HOGENOM" id="CLU_511600_0_0_0"/>
<keyword evidence="4" id="KW-1185">Reference proteome</keyword>
<name>A0A081BP14_9BACT</name>
<feature type="compositionally biased region" description="Low complexity" evidence="1">
    <location>
        <begin position="219"/>
        <end position="230"/>
    </location>
</feature>
<protein>
    <recommendedName>
        <fullName evidence="5">Polymorphic outer membrane protein</fullName>
    </recommendedName>
</protein>
<feature type="compositionally biased region" description="Pro residues" evidence="1">
    <location>
        <begin position="198"/>
        <end position="218"/>
    </location>
</feature>
<gene>
    <name evidence="3" type="ORF">U14_03380</name>
</gene>
<evidence type="ECO:0000313" key="4">
    <source>
        <dbReference type="Proteomes" id="UP000030700"/>
    </source>
</evidence>
<evidence type="ECO:0008006" key="5">
    <source>
        <dbReference type="Google" id="ProtNLM"/>
    </source>
</evidence>
<keyword evidence="2" id="KW-1133">Transmembrane helix</keyword>
<dbReference type="InterPro" id="IPR006626">
    <property type="entry name" value="PbH1"/>
</dbReference>
<organism evidence="3">
    <name type="scientific">Candidatus Moduliflexus flocculans</name>
    <dbReference type="NCBI Taxonomy" id="1499966"/>
    <lineage>
        <taxon>Bacteria</taxon>
        <taxon>Candidatus Moduliflexota</taxon>
        <taxon>Candidatus Moduliflexia</taxon>
        <taxon>Candidatus Moduliflexales</taxon>
        <taxon>Candidatus Moduliflexaceae</taxon>
    </lineage>
</organism>
<dbReference type="EMBL" id="DF820458">
    <property type="protein sequence ID" value="GAK52130.1"/>
    <property type="molecule type" value="Genomic_DNA"/>
</dbReference>
<feature type="region of interest" description="Disordered" evidence="1">
    <location>
        <begin position="192"/>
        <end position="230"/>
    </location>
</feature>
<keyword evidence="2" id="KW-0812">Transmembrane</keyword>